<protein>
    <recommendedName>
        <fullName evidence="2">Mitochondrial fission process protein 1</fullName>
    </recommendedName>
    <alternativeName>
        <fullName evidence="3">Mitochondrial 18 kDa protein</fullName>
    </alternativeName>
</protein>
<dbReference type="EMBL" id="VSWD01000013">
    <property type="protein sequence ID" value="KAK3084429.1"/>
    <property type="molecule type" value="Genomic_DNA"/>
</dbReference>
<dbReference type="PANTHER" id="PTHR11001">
    <property type="entry name" value="MITOCHONDRIAL FISSION PROCESS PROTEIN 1"/>
    <property type="match status" value="1"/>
</dbReference>
<feature type="non-terminal residue" evidence="4">
    <location>
        <position position="1"/>
    </location>
</feature>
<dbReference type="InterPro" id="IPR019560">
    <property type="entry name" value="Mitochondrial_18_kDa_protein"/>
</dbReference>
<evidence type="ECO:0000256" key="1">
    <source>
        <dbReference type="ARBA" id="ARBA00009224"/>
    </source>
</evidence>
<dbReference type="AlphaFoldDB" id="A0AA89BR42"/>
<sequence length="153" mass="17540">IGYANEVGEAFRAQVHVNLVRLSYVVASGYVVADAVHKGQEASERKWETEERKRSRVRWAVLDTLIWQGLASVAIPGFTINRICKFTAILLERTSKIPGPMQKWSTTAIGLGCIPFIIKPIDRFVDFLMESTFRKWYHKGPVMEEVVHHRRND</sequence>
<gene>
    <name evidence="4" type="ORF">FSP39_013489</name>
</gene>
<comment type="similarity">
    <text evidence="1">Belongs to the MTFP1 family.</text>
</comment>
<name>A0AA89BR42_PINIB</name>
<evidence type="ECO:0000313" key="5">
    <source>
        <dbReference type="Proteomes" id="UP001186944"/>
    </source>
</evidence>
<evidence type="ECO:0000313" key="4">
    <source>
        <dbReference type="EMBL" id="KAK3084429.1"/>
    </source>
</evidence>
<dbReference type="PANTHER" id="PTHR11001:SF2">
    <property type="entry name" value="MITOCHONDRIAL FISSION PROCESS PROTEIN 1"/>
    <property type="match status" value="1"/>
</dbReference>
<evidence type="ECO:0000256" key="3">
    <source>
        <dbReference type="ARBA" id="ARBA00029631"/>
    </source>
</evidence>
<dbReference type="GO" id="GO:0005739">
    <property type="term" value="C:mitochondrion"/>
    <property type="evidence" value="ECO:0007669"/>
    <property type="project" value="TreeGrafter"/>
</dbReference>
<organism evidence="4 5">
    <name type="scientific">Pinctada imbricata</name>
    <name type="common">Atlantic pearl-oyster</name>
    <name type="synonym">Pinctada martensii</name>
    <dbReference type="NCBI Taxonomy" id="66713"/>
    <lineage>
        <taxon>Eukaryota</taxon>
        <taxon>Metazoa</taxon>
        <taxon>Spiralia</taxon>
        <taxon>Lophotrochozoa</taxon>
        <taxon>Mollusca</taxon>
        <taxon>Bivalvia</taxon>
        <taxon>Autobranchia</taxon>
        <taxon>Pteriomorphia</taxon>
        <taxon>Pterioida</taxon>
        <taxon>Pterioidea</taxon>
        <taxon>Pteriidae</taxon>
        <taxon>Pinctada</taxon>
    </lineage>
</organism>
<dbReference type="Pfam" id="PF10558">
    <property type="entry name" value="MTP18"/>
    <property type="match status" value="1"/>
</dbReference>
<reference evidence="4" key="1">
    <citation type="submission" date="2019-08" db="EMBL/GenBank/DDBJ databases">
        <title>The improved chromosome-level genome for the pearl oyster Pinctada fucata martensii using PacBio sequencing and Hi-C.</title>
        <authorList>
            <person name="Zheng Z."/>
        </authorList>
    </citation>
    <scope>NUCLEOTIDE SEQUENCE</scope>
    <source>
        <strain evidence="4">ZZ-2019</strain>
        <tissue evidence="4">Adductor muscle</tissue>
    </source>
</reference>
<dbReference type="Proteomes" id="UP001186944">
    <property type="component" value="Unassembled WGS sequence"/>
</dbReference>
<proteinExistence type="inferred from homology"/>
<comment type="caution">
    <text evidence="4">The sequence shown here is derived from an EMBL/GenBank/DDBJ whole genome shotgun (WGS) entry which is preliminary data.</text>
</comment>
<accession>A0AA89BR42</accession>
<dbReference type="GO" id="GO:0000266">
    <property type="term" value="P:mitochondrial fission"/>
    <property type="evidence" value="ECO:0007669"/>
    <property type="project" value="TreeGrafter"/>
</dbReference>
<keyword evidence="5" id="KW-1185">Reference proteome</keyword>
<evidence type="ECO:0000256" key="2">
    <source>
        <dbReference type="ARBA" id="ARBA00017835"/>
    </source>
</evidence>